<feature type="domain" description="Gamma-glutamylcyclotransferase AIG2-like" evidence="1">
    <location>
        <begin position="8"/>
        <end position="113"/>
    </location>
</feature>
<dbReference type="InterPro" id="IPR009288">
    <property type="entry name" value="AIG2-like_dom"/>
</dbReference>
<dbReference type="InterPro" id="IPR013024">
    <property type="entry name" value="GGCT-like"/>
</dbReference>
<keyword evidence="3" id="KW-1185">Reference proteome</keyword>
<dbReference type="Pfam" id="PF06094">
    <property type="entry name" value="GGACT"/>
    <property type="match status" value="1"/>
</dbReference>
<dbReference type="CDD" id="cd06661">
    <property type="entry name" value="GGCT_like"/>
    <property type="match status" value="1"/>
</dbReference>
<dbReference type="EMBL" id="JAYMGW010000022">
    <property type="protein sequence ID" value="MEC4266862.1"/>
    <property type="molecule type" value="Genomic_DNA"/>
</dbReference>
<accession>A0ABU6IV50</accession>
<dbReference type="SUPFAM" id="SSF110857">
    <property type="entry name" value="Gamma-glutamyl cyclotransferase-like"/>
    <property type="match status" value="1"/>
</dbReference>
<dbReference type="RefSeq" id="WP_326280200.1">
    <property type="nucleotide sequence ID" value="NZ_JAYKYV010000022.1"/>
</dbReference>
<reference evidence="2 3" key="1">
    <citation type="submission" date="2024-01" db="EMBL/GenBank/DDBJ databases">
        <title>The strains designed SYSU M86414 and SYSU M84420 isolated from the marine sediment in San Sha City (Hainan Province, China).</title>
        <authorList>
            <person name="Guo D."/>
        </authorList>
    </citation>
    <scope>NUCLEOTIDE SEQUENCE [LARGE SCALE GENOMIC DNA]</scope>
    <source>
        <strain evidence="2 3">SYSU M84420</strain>
    </source>
</reference>
<proteinExistence type="predicted"/>
<dbReference type="InterPro" id="IPR036568">
    <property type="entry name" value="GGCT-like_sf"/>
</dbReference>
<gene>
    <name evidence="2" type="ORF">VOP03_16015</name>
</gene>
<organism evidence="2 3">
    <name type="scientific">Flagellimonas halotolerans</name>
    <dbReference type="NCBI Taxonomy" id="3112164"/>
    <lineage>
        <taxon>Bacteria</taxon>
        <taxon>Pseudomonadati</taxon>
        <taxon>Bacteroidota</taxon>
        <taxon>Flavobacteriia</taxon>
        <taxon>Flavobacteriales</taxon>
        <taxon>Flavobacteriaceae</taxon>
        <taxon>Flagellimonas</taxon>
    </lineage>
</organism>
<comment type="caution">
    <text evidence="2">The sequence shown here is derived from an EMBL/GenBank/DDBJ whole genome shotgun (WGS) entry which is preliminary data.</text>
</comment>
<name>A0ABU6IV50_9FLAO</name>
<evidence type="ECO:0000313" key="2">
    <source>
        <dbReference type="EMBL" id="MEC4266862.1"/>
    </source>
</evidence>
<sequence length="115" mass="13305">MKEKTHLLFSYGTLQLENVQIENYGRTLKGERDRLIGYTTEKKQITDPTVLVKSQLDYHPIAVKSDNESDAIEGTLFEITDTELAETDKYEVSEYHRILETFESGKKAWVYVAKI</sequence>
<evidence type="ECO:0000313" key="3">
    <source>
        <dbReference type="Proteomes" id="UP001355298"/>
    </source>
</evidence>
<evidence type="ECO:0000259" key="1">
    <source>
        <dbReference type="Pfam" id="PF06094"/>
    </source>
</evidence>
<protein>
    <submittedName>
        <fullName evidence="2">Gamma-glutamylcyclotransferase family protein</fullName>
    </submittedName>
</protein>
<dbReference type="Gene3D" id="3.10.490.10">
    <property type="entry name" value="Gamma-glutamyl cyclotransferase-like"/>
    <property type="match status" value="1"/>
</dbReference>
<dbReference type="Proteomes" id="UP001355298">
    <property type="component" value="Unassembled WGS sequence"/>
</dbReference>